<evidence type="ECO:0000256" key="1">
    <source>
        <dbReference type="SAM" id="MobiDB-lite"/>
    </source>
</evidence>
<name>A0A662YMM5_ACIRT</name>
<gene>
    <name evidence="2" type="ORF">EOD39_14125</name>
</gene>
<comment type="caution">
    <text evidence="2">The sequence shown here is derived from an EMBL/GenBank/DDBJ whole genome shotgun (WGS) entry which is preliminary data.</text>
</comment>
<evidence type="ECO:0000313" key="2">
    <source>
        <dbReference type="EMBL" id="RXM97682.1"/>
    </source>
</evidence>
<feature type="compositionally biased region" description="Polar residues" evidence="1">
    <location>
        <begin position="24"/>
        <end position="42"/>
    </location>
</feature>
<proteinExistence type="predicted"/>
<organism evidence="2 3">
    <name type="scientific">Acipenser ruthenus</name>
    <name type="common">Sterlet sturgeon</name>
    <dbReference type="NCBI Taxonomy" id="7906"/>
    <lineage>
        <taxon>Eukaryota</taxon>
        <taxon>Metazoa</taxon>
        <taxon>Chordata</taxon>
        <taxon>Craniata</taxon>
        <taxon>Vertebrata</taxon>
        <taxon>Euteleostomi</taxon>
        <taxon>Actinopterygii</taxon>
        <taxon>Chondrostei</taxon>
        <taxon>Acipenseriformes</taxon>
        <taxon>Acipenseridae</taxon>
        <taxon>Acipenser</taxon>
    </lineage>
</organism>
<accession>A0A662YMM5</accession>
<keyword evidence="3" id="KW-1185">Reference proteome</keyword>
<dbReference type="Proteomes" id="UP000289886">
    <property type="component" value="Unassembled WGS sequence"/>
</dbReference>
<dbReference type="AlphaFoldDB" id="A0A662YMM5"/>
<evidence type="ECO:0000313" key="3">
    <source>
        <dbReference type="Proteomes" id="UP000289886"/>
    </source>
</evidence>
<dbReference type="EMBL" id="SCEB01000982">
    <property type="protein sequence ID" value="RXM97682.1"/>
    <property type="molecule type" value="Genomic_DNA"/>
</dbReference>
<sequence>MDKKSISELLREAADRIDRGSPGQDANQPSQMRLPVQENSSPPVVAAPSLNVTRQGTLLKMAGRMIGHSFLHGGPCLSGISPAIVHVLFGGTPETVTIQLEDCPDLDLRSTIQLLEGNTELSEQEKGIILDLALSWDLLGVNQNRRWLFERLLLHAVINDPF</sequence>
<protein>
    <submittedName>
        <fullName evidence="2">Uncharacterized protein</fullName>
    </submittedName>
</protein>
<feature type="compositionally biased region" description="Basic and acidic residues" evidence="1">
    <location>
        <begin position="1"/>
        <end position="19"/>
    </location>
</feature>
<feature type="region of interest" description="Disordered" evidence="1">
    <location>
        <begin position="1"/>
        <end position="45"/>
    </location>
</feature>
<reference evidence="2 3" key="1">
    <citation type="submission" date="2019-01" db="EMBL/GenBank/DDBJ databases">
        <title>Draft Genome and Complete Hox-Cluster Characterization of the Sterlet Sturgeon (Acipenser ruthenus).</title>
        <authorList>
            <person name="Wei Q."/>
        </authorList>
    </citation>
    <scope>NUCLEOTIDE SEQUENCE [LARGE SCALE GENOMIC DNA]</scope>
    <source>
        <strain evidence="2">WHYD16114868_AA</strain>
        <tissue evidence="2">Blood</tissue>
    </source>
</reference>